<dbReference type="EMBL" id="JALHLF010000187">
    <property type="protein sequence ID" value="MCJ2184989.1"/>
    <property type="molecule type" value="Genomic_DNA"/>
</dbReference>
<sequence>AASGALALAWPAAPLTPLWLSATLASLLGAAVVPLDAARLARLWQGLLLVALVLFALLAGRAFAF</sequence>
<evidence type="ECO:0000313" key="3">
    <source>
        <dbReference type="Proteomes" id="UP001162881"/>
    </source>
</evidence>
<keyword evidence="1" id="KW-1133">Transmembrane helix</keyword>
<gene>
    <name evidence="2" type="ORF">MTR62_20205</name>
</gene>
<keyword evidence="1" id="KW-0812">Transmembrane</keyword>
<name>A0ABT0BIW0_9SPHN</name>
<dbReference type="RefSeq" id="WP_244024333.1">
    <property type="nucleotide sequence ID" value="NZ_JALHLF010000187.1"/>
</dbReference>
<feature type="transmembrane region" description="Helical" evidence="1">
    <location>
        <begin position="47"/>
        <end position="64"/>
    </location>
</feature>
<evidence type="ECO:0008006" key="4">
    <source>
        <dbReference type="Google" id="ProtNLM"/>
    </source>
</evidence>
<keyword evidence="1" id="KW-0472">Membrane</keyword>
<accession>A0ABT0BIW0</accession>
<feature type="transmembrane region" description="Helical" evidence="1">
    <location>
        <begin position="18"/>
        <end position="35"/>
    </location>
</feature>
<evidence type="ECO:0000313" key="2">
    <source>
        <dbReference type="EMBL" id="MCJ2184989.1"/>
    </source>
</evidence>
<keyword evidence="3" id="KW-1185">Reference proteome</keyword>
<evidence type="ECO:0000256" key="1">
    <source>
        <dbReference type="SAM" id="Phobius"/>
    </source>
</evidence>
<organism evidence="2 3">
    <name type="scientific">Novosphingobium organovorum</name>
    <dbReference type="NCBI Taxonomy" id="2930092"/>
    <lineage>
        <taxon>Bacteria</taxon>
        <taxon>Pseudomonadati</taxon>
        <taxon>Pseudomonadota</taxon>
        <taxon>Alphaproteobacteria</taxon>
        <taxon>Sphingomonadales</taxon>
        <taxon>Sphingomonadaceae</taxon>
        <taxon>Novosphingobium</taxon>
    </lineage>
</organism>
<proteinExistence type="predicted"/>
<feature type="non-terminal residue" evidence="2">
    <location>
        <position position="1"/>
    </location>
</feature>
<protein>
    <recommendedName>
        <fullName evidence="4">Membrane transporter protein</fullName>
    </recommendedName>
</protein>
<dbReference type="Proteomes" id="UP001162881">
    <property type="component" value="Unassembled WGS sequence"/>
</dbReference>
<comment type="caution">
    <text evidence="2">The sequence shown here is derived from an EMBL/GenBank/DDBJ whole genome shotgun (WGS) entry which is preliminary data.</text>
</comment>
<reference evidence="2" key="1">
    <citation type="submission" date="2022-03" db="EMBL/GenBank/DDBJ databases">
        <title>Identification of a novel bacterium isolated from mangrove sediments.</title>
        <authorList>
            <person name="Pan X."/>
        </authorList>
    </citation>
    <scope>NUCLEOTIDE SEQUENCE</scope>
    <source>
        <strain evidence="2">B1949</strain>
    </source>
</reference>